<organism evidence="1 2">
    <name type="scientific">Camelimonas lactis</name>
    <dbReference type="NCBI Taxonomy" id="659006"/>
    <lineage>
        <taxon>Bacteria</taxon>
        <taxon>Pseudomonadati</taxon>
        <taxon>Pseudomonadota</taxon>
        <taxon>Alphaproteobacteria</taxon>
        <taxon>Hyphomicrobiales</taxon>
        <taxon>Chelatococcaceae</taxon>
        <taxon>Camelimonas</taxon>
    </lineage>
</organism>
<dbReference type="AlphaFoldDB" id="A0A4R2GRI8"/>
<dbReference type="RefSeq" id="WP_132007530.1">
    <property type="nucleotide sequence ID" value="NZ_JBHUNN010000002.1"/>
</dbReference>
<accession>A0A4R2GRI8</accession>
<keyword evidence="2" id="KW-1185">Reference proteome</keyword>
<dbReference type="EMBL" id="SLWL01000009">
    <property type="protein sequence ID" value="TCO12417.1"/>
    <property type="molecule type" value="Genomic_DNA"/>
</dbReference>
<name>A0A4R2GRI8_9HYPH</name>
<evidence type="ECO:0000313" key="1">
    <source>
        <dbReference type="EMBL" id="TCO12417.1"/>
    </source>
</evidence>
<reference evidence="1 2" key="1">
    <citation type="submission" date="2019-03" db="EMBL/GenBank/DDBJ databases">
        <title>Genomic Encyclopedia of Type Strains, Phase IV (KMG-IV): sequencing the most valuable type-strain genomes for metagenomic binning, comparative biology and taxonomic classification.</title>
        <authorList>
            <person name="Goeker M."/>
        </authorList>
    </citation>
    <scope>NUCLEOTIDE SEQUENCE [LARGE SCALE GENOMIC DNA]</scope>
    <source>
        <strain evidence="1 2">DSM 22958</strain>
    </source>
</reference>
<sequence>MTGDAKKAQFDNEQTSTLAKLRFASTWAVLAMNNLAAYERQTGRAVTDDQIVGYVSAGKAEGMYILAGDVRLLADAVRAATPSADTFAGTVDTDTELQAAAREAGWALQELINEIDSRKRPQVDGIITRLGLALEALPAAQKPTGDQQS</sequence>
<gene>
    <name evidence="1" type="ORF">EV666_10964</name>
</gene>
<comment type="caution">
    <text evidence="1">The sequence shown here is derived from an EMBL/GenBank/DDBJ whole genome shotgun (WGS) entry which is preliminary data.</text>
</comment>
<proteinExistence type="predicted"/>
<evidence type="ECO:0000313" key="2">
    <source>
        <dbReference type="Proteomes" id="UP000294881"/>
    </source>
</evidence>
<protein>
    <submittedName>
        <fullName evidence="1">Uncharacterized protein</fullName>
    </submittedName>
</protein>
<dbReference type="Proteomes" id="UP000294881">
    <property type="component" value="Unassembled WGS sequence"/>
</dbReference>